<evidence type="ECO:0000256" key="6">
    <source>
        <dbReference type="ARBA" id="ARBA00023002"/>
    </source>
</evidence>
<evidence type="ECO:0000313" key="11">
    <source>
        <dbReference type="EMBL" id="ACD90789.1"/>
    </source>
</evidence>
<dbReference type="InterPro" id="IPR013542">
    <property type="entry name" value="QueG_DUF1730"/>
</dbReference>
<proteinExistence type="predicted"/>
<dbReference type="KEGG" id="cli:Clim_1748"/>
<gene>
    <name evidence="11" type="ordered locus">Clim_1748</name>
</gene>
<evidence type="ECO:0000256" key="5">
    <source>
        <dbReference type="ARBA" id="ARBA00022785"/>
    </source>
</evidence>
<dbReference type="GO" id="GO:0046872">
    <property type="term" value="F:metal ion binding"/>
    <property type="evidence" value="ECO:0007669"/>
    <property type="project" value="UniProtKB-KW"/>
</dbReference>
<dbReference type="PANTHER" id="PTHR30002">
    <property type="entry name" value="EPOXYQUEUOSINE REDUCTASE"/>
    <property type="match status" value="1"/>
</dbReference>
<dbReference type="GO" id="GO:0052693">
    <property type="term" value="F:epoxyqueuosine reductase activity"/>
    <property type="evidence" value="ECO:0007669"/>
    <property type="project" value="TreeGrafter"/>
</dbReference>
<evidence type="ECO:0000256" key="1">
    <source>
        <dbReference type="ARBA" id="ARBA00022485"/>
    </source>
</evidence>
<organism evidence="11 12">
    <name type="scientific">Chlorobium limicola (strain DSM 245 / NBRC 103803 / 6330)</name>
    <dbReference type="NCBI Taxonomy" id="290315"/>
    <lineage>
        <taxon>Bacteria</taxon>
        <taxon>Pseudomonadati</taxon>
        <taxon>Chlorobiota</taxon>
        <taxon>Chlorobiia</taxon>
        <taxon>Chlorobiales</taxon>
        <taxon>Chlorobiaceae</taxon>
        <taxon>Chlorobium/Pelodictyon group</taxon>
        <taxon>Chlorobium</taxon>
    </lineage>
</organism>
<dbReference type="AlphaFoldDB" id="B3EEH9"/>
<keyword evidence="7" id="KW-0408">Iron</keyword>
<dbReference type="PANTHER" id="PTHR30002:SF4">
    <property type="entry name" value="EPOXYQUEUOSINE REDUCTASE"/>
    <property type="match status" value="1"/>
</dbReference>
<dbReference type="GO" id="GO:0051539">
    <property type="term" value="F:4 iron, 4 sulfur cluster binding"/>
    <property type="evidence" value="ECO:0007669"/>
    <property type="project" value="UniProtKB-KW"/>
</dbReference>
<dbReference type="InterPro" id="IPR017896">
    <property type="entry name" value="4Fe4S_Fe-S-bd"/>
</dbReference>
<keyword evidence="1" id="KW-0004">4Fe-4S</keyword>
<dbReference type="Proteomes" id="UP000008841">
    <property type="component" value="Chromosome"/>
</dbReference>
<dbReference type="PROSITE" id="PS00198">
    <property type="entry name" value="4FE4S_FER_1"/>
    <property type="match status" value="1"/>
</dbReference>
<dbReference type="NCBIfam" id="TIGR00276">
    <property type="entry name" value="tRNA epoxyqueuosine(34) reductase QueG"/>
    <property type="match status" value="1"/>
</dbReference>
<dbReference type="eggNOG" id="COG1600">
    <property type="taxonomic scope" value="Bacteria"/>
</dbReference>
<dbReference type="Pfam" id="PF13484">
    <property type="entry name" value="Fer4_16"/>
    <property type="match status" value="1"/>
</dbReference>
<keyword evidence="5" id="KW-0671">Queuosine biosynthesis</keyword>
<evidence type="ECO:0000256" key="4">
    <source>
        <dbReference type="ARBA" id="ARBA00022723"/>
    </source>
</evidence>
<keyword evidence="8" id="KW-0411">Iron-sulfur</keyword>
<dbReference type="PROSITE" id="PS51379">
    <property type="entry name" value="4FE4S_FER_2"/>
    <property type="match status" value="1"/>
</dbReference>
<evidence type="ECO:0000256" key="9">
    <source>
        <dbReference type="SAM" id="MobiDB-lite"/>
    </source>
</evidence>
<keyword evidence="3" id="KW-0819">tRNA processing</keyword>
<dbReference type="Gene3D" id="3.30.70.20">
    <property type="match status" value="1"/>
</dbReference>
<dbReference type="InterPro" id="IPR004453">
    <property type="entry name" value="QueG"/>
</dbReference>
<dbReference type="SUPFAM" id="SSF46548">
    <property type="entry name" value="alpha-helical ferredoxin"/>
    <property type="match status" value="1"/>
</dbReference>
<name>B3EEH9_CHLL2</name>
<dbReference type="HOGENOM" id="CLU_030790_0_0_10"/>
<evidence type="ECO:0000256" key="8">
    <source>
        <dbReference type="ARBA" id="ARBA00023014"/>
    </source>
</evidence>
<dbReference type="GO" id="GO:0008616">
    <property type="term" value="P:tRNA queuosine(34) biosynthetic process"/>
    <property type="evidence" value="ECO:0007669"/>
    <property type="project" value="UniProtKB-KW"/>
</dbReference>
<evidence type="ECO:0000256" key="2">
    <source>
        <dbReference type="ARBA" id="ARBA00022490"/>
    </source>
</evidence>
<keyword evidence="4" id="KW-0479">Metal-binding</keyword>
<dbReference type="STRING" id="290315.Clim_1748"/>
<reference evidence="11 12" key="1">
    <citation type="submission" date="2008-05" db="EMBL/GenBank/DDBJ databases">
        <title>Complete sequence of Chlorobium limicola DSM 245.</title>
        <authorList>
            <consortium name="US DOE Joint Genome Institute"/>
            <person name="Lucas S."/>
            <person name="Copeland A."/>
            <person name="Lapidus A."/>
            <person name="Glavina del Rio T."/>
            <person name="Dalin E."/>
            <person name="Tice H."/>
            <person name="Bruce D."/>
            <person name="Goodwin L."/>
            <person name="Pitluck S."/>
            <person name="Schmutz J."/>
            <person name="Larimer F."/>
            <person name="Land M."/>
            <person name="Hauser L."/>
            <person name="Kyrpides N."/>
            <person name="Ovchinnikova G."/>
            <person name="Zhao F."/>
            <person name="Li T."/>
            <person name="Liu Z."/>
            <person name="Overmann J."/>
            <person name="Bryant D.A."/>
            <person name="Richardson P."/>
        </authorList>
    </citation>
    <scope>NUCLEOTIDE SEQUENCE [LARGE SCALE GENOMIC DNA]</scope>
    <source>
        <strain evidence="12">DSM 245 / NBRC 103803 / 6330</strain>
    </source>
</reference>
<evidence type="ECO:0000256" key="7">
    <source>
        <dbReference type="ARBA" id="ARBA00023004"/>
    </source>
</evidence>
<dbReference type="InterPro" id="IPR017900">
    <property type="entry name" value="4Fe4S_Fe_S_CS"/>
</dbReference>
<feature type="domain" description="4Fe-4S ferredoxin-type" evidence="10">
    <location>
        <begin position="180"/>
        <end position="210"/>
    </location>
</feature>
<dbReference type="Pfam" id="PF08331">
    <property type="entry name" value="QueG_DUF1730"/>
    <property type="match status" value="1"/>
</dbReference>
<keyword evidence="6" id="KW-0560">Oxidoreductase</keyword>
<evidence type="ECO:0000313" key="12">
    <source>
        <dbReference type="Proteomes" id="UP000008841"/>
    </source>
</evidence>
<feature type="region of interest" description="Disordered" evidence="9">
    <location>
        <begin position="314"/>
        <end position="335"/>
    </location>
</feature>
<keyword evidence="2" id="KW-0963">Cytoplasm</keyword>
<dbReference type="EMBL" id="CP001097">
    <property type="protein sequence ID" value="ACD90789.1"/>
    <property type="molecule type" value="Genomic_DNA"/>
</dbReference>
<evidence type="ECO:0000259" key="10">
    <source>
        <dbReference type="PROSITE" id="PS51379"/>
    </source>
</evidence>
<protein>
    <recommendedName>
        <fullName evidence="10">4Fe-4S ferredoxin-type domain-containing protein</fullName>
    </recommendedName>
</protein>
<sequence>MRLPDENPAIAIRREAQRIGIASIGFSPLQPQEKAIARISGMIEEKRHGEMRYLETGISERADPSQLLPGVKTIISAALCYNRPEYHAPAPGTARISRYAVIDDYHRVVRSKLEELLSFIRTICDQPVQAVIAVDSSPVLEKAWAESAGIGKTGKNTLLNTTASGSYVFLGELLIDREIHDPAQELPNRCGACRNCIESCPTGALLEPGKLDARRCISYLTIELKREFTPEESRMVGTWLFGCDLCQESCPGNRSRKPAPEGLFTLKKELLDITPEDILNLTGSGFRKLFLGTPIYRIGLKRLKRNARAVLDNLSSSSSVQAPQKGNSSSANDEQ</sequence>
<dbReference type="OrthoDB" id="9784571at2"/>
<evidence type="ECO:0000256" key="3">
    <source>
        <dbReference type="ARBA" id="ARBA00022694"/>
    </source>
</evidence>
<dbReference type="RefSeq" id="WP_012466662.1">
    <property type="nucleotide sequence ID" value="NC_010803.1"/>
</dbReference>
<accession>B3EEH9</accession>